<organism evidence="2 3">
    <name type="scientific">Riccia fluitans</name>
    <dbReference type="NCBI Taxonomy" id="41844"/>
    <lineage>
        <taxon>Eukaryota</taxon>
        <taxon>Viridiplantae</taxon>
        <taxon>Streptophyta</taxon>
        <taxon>Embryophyta</taxon>
        <taxon>Marchantiophyta</taxon>
        <taxon>Marchantiopsida</taxon>
        <taxon>Marchantiidae</taxon>
        <taxon>Marchantiales</taxon>
        <taxon>Ricciaceae</taxon>
        <taxon>Riccia</taxon>
    </lineage>
</organism>
<proteinExistence type="predicted"/>
<keyword evidence="3" id="KW-1185">Reference proteome</keyword>
<sequence length="92" mass="10506">MKVSFNREERKRSRSADSLIYDWRGNPHANAAVRNGMKRKTFSEGTVRSTPTAESSGCRGSIELDRKWRLQQQHQFITVTIRPMLLQAAADA</sequence>
<name>A0ABD1XKG5_9MARC</name>
<accession>A0ABD1XKG5</accession>
<gene>
    <name evidence="2" type="ORF">R1flu_028017</name>
</gene>
<feature type="compositionally biased region" description="Polar residues" evidence="1">
    <location>
        <begin position="43"/>
        <end position="55"/>
    </location>
</feature>
<evidence type="ECO:0000313" key="2">
    <source>
        <dbReference type="EMBL" id="KAL2609444.1"/>
    </source>
</evidence>
<evidence type="ECO:0000313" key="3">
    <source>
        <dbReference type="Proteomes" id="UP001605036"/>
    </source>
</evidence>
<dbReference type="Proteomes" id="UP001605036">
    <property type="component" value="Unassembled WGS sequence"/>
</dbReference>
<protein>
    <submittedName>
        <fullName evidence="2">Uncharacterized protein</fullName>
    </submittedName>
</protein>
<feature type="region of interest" description="Disordered" evidence="1">
    <location>
        <begin position="31"/>
        <end position="58"/>
    </location>
</feature>
<comment type="caution">
    <text evidence="2">The sequence shown here is derived from an EMBL/GenBank/DDBJ whole genome shotgun (WGS) entry which is preliminary data.</text>
</comment>
<dbReference type="EMBL" id="JBHFFA010000008">
    <property type="protein sequence ID" value="KAL2609444.1"/>
    <property type="molecule type" value="Genomic_DNA"/>
</dbReference>
<reference evidence="2 3" key="1">
    <citation type="submission" date="2024-09" db="EMBL/GenBank/DDBJ databases">
        <title>Chromosome-scale assembly of Riccia fluitans.</title>
        <authorList>
            <person name="Paukszto L."/>
            <person name="Sawicki J."/>
            <person name="Karawczyk K."/>
            <person name="Piernik-Szablinska J."/>
            <person name="Szczecinska M."/>
            <person name="Mazdziarz M."/>
        </authorList>
    </citation>
    <scope>NUCLEOTIDE SEQUENCE [LARGE SCALE GENOMIC DNA]</scope>
    <source>
        <strain evidence="2">Rf_01</strain>
        <tissue evidence="2">Aerial parts of the thallus</tissue>
    </source>
</reference>
<evidence type="ECO:0000256" key="1">
    <source>
        <dbReference type="SAM" id="MobiDB-lite"/>
    </source>
</evidence>
<dbReference type="AlphaFoldDB" id="A0ABD1XKG5"/>